<evidence type="ECO:0000256" key="7">
    <source>
        <dbReference type="ARBA" id="ARBA00023125"/>
    </source>
</evidence>
<dbReference type="EMBL" id="DF973239">
    <property type="protein sequence ID" value="GAU21880.1"/>
    <property type="molecule type" value="Genomic_DNA"/>
</dbReference>
<evidence type="ECO:0000256" key="6">
    <source>
        <dbReference type="ARBA" id="ARBA00022840"/>
    </source>
</evidence>
<dbReference type="InterPro" id="IPR001650">
    <property type="entry name" value="Helicase_C-like"/>
</dbReference>
<accession>A0A2Z6MF70</accession>
<dbReference type="InterPro" id="IPR000330">
    <property type="entry name" value="SNF2_N"/>
</dbReference>
<keyword evidence="4" id="KW-0378">Hydrolase</keyword>
<dbReference type="GO" id="GO:0016887">
    <property type="term" value="F:ATP hydrolysis activity"/>
    <property type="evidence" value="ECO:0007669"/>
    <property type="project" value="InterPro"/>
</dbReference>
<dbReference type="InterPro" id="IPR049730">
    <property type="entry name" value="SNF2/RAD54-like_C"/>
</dbReference>
<comment type="subcellular location">
    <subcellularLocation>
        <location evidence="1">Nucleus</location>
    </subcellularLocation>
</comment>
<keyword evidence="8" id="KW-0539">Nucleus</keyword>
<evidence type="ECO:0000256" key="4">
    <source>
        <dbReference type="ARBA" id="ARBA00022801"/>
    </source>
</evidence>
<evidence type="ECO:0000256" key="2">
    <source>
        <dbReference type="ARBA" id="ARBA00007025"/>
    </source>
</evidence>
<dbReference type="GO" id="GO:0003677">
    <property type="term" value="F:DNA binding"/>
    <property type="evidence" value="ECO:0007669"/>
    <property type="project" value="UniProtKB-KW"/>
</dbReference>
<proteinExistence type="inferred from homology"/>
<evidence type="ECO:0000256" key="3">
    <source>
        <dbReference type="ARBA" id="ARBA00022741"/>
    </source>
</evidence>
<evidence type="ECO:0000256" key="1">
    <source>
        <dbReference type="ARBA" id="ARBA00004123"/>
    </source>
</evidence>
<gene>
    <name evidence="11" type="ORF">TSUD_33770</name>
</gene>
<dbReference type="InterPro" id="IPR044574">
    <property type="entry name" value="ARIP4-like"/>
</dbReference>
<reference evidence="12" key="1">
    <citation type="journal article" date="2017" name="Front. Plant Sci.">
        <title>Climate Clever Clovers: New Paradigm to Reduce the Environmental Footprint of Ruminants by Breeding Low Methanogenic Forages Utilizing Haplotype Variation.</title>
        <authorList>
            <person name="Kaur P."/>
            <person name="Appels R."/>
            <person name="Bayer P.E."/>
            <person name="Keeble-Gagnere G."/>
            <person name="Wang J."/>
            <person name="Hirakawa H."/>
            <person name="Shirasawa K."/>
            <person name="Vercoe P."/>
            <person name="Stefanova K."/>
            <person name="Durmic Z."/>
            <person name="Nichols P."/>
            <person name="Revell C."/>
            <person name="Isobe S.N."/>
            <person name="Edwards D."/>
            <person name="Erskine W."/>
        </authorList>
    </citation>
    <scope>NUCLEOTIDE SEQUENCE [LARGE SCALE GENOMIC DNA]</scope>
    <source>
        <strain evidence="12">cv. Daliak</strain>
    </source>
</reference>
<keyword evidence="3" id="KW-0547">Nucleotide-binding</keyword>
<sequence>MDNFGDLDYNLTVISPDCNSAHLHVPRNKIAKVIAFLYTAMRTVDLGLRTALIVTPVNVLHNWRTEFLKWAPSELKQLKVYMLDDVSRDRRAQLLAKWRAKGGVFLIGYAAFRNLSFGKNVKDRETAREICHALQSAAAETLALSGLDCQSDMEKASVYGNHGEETSALKNFQNPIENGQHTNSTLTDVKIMNQRSHILYEQLKGFVQRMDMNVVKKDLPPKTVFVITVKLSPLQRKLYKRFLDVHGFTNVKENHEKLRKRSFFAGYQALARIWNHPGILQLTKEDKDCVRPEDAVENFLVDDILSDENSDSNVLAGEKLKYTNDLMQRKDGNGYFIKGWWKDILHEKIYKELDQSGKMVLLIDILTMSSNVGDKVLVFSQSIPTLDLIELYLSKLPRRGKREKLWKKGKDWYRLDGRTESSERQKLVERFNEPSNKRVKCTLISTRAGSLGINLHAANRVVIVDGSWNPTYDLQAIYRAWRYGQKKPVFAYRLLAHGTMEEKIYKRQVTKEGLAARVVDRQQVHRTISKEEMLHLFEFGDDENPETLAELSKYDGLTSEPNNPILAGDSLKHTLPHSNGSSYSDKLMESLLGKHHPRWIANYHLHESLLQENEEEKLSKEEQDMAWEVYRKSLEWEEVQRVPIGETVPEQKPEESKAEEPQESQKWTLSTKLKNRFTKRQCTNLAHLLTLRSQGIKFGRSTVCGECARPIRWEDLKIK</sequence>
<feature type="domain" description="Helicase C-terminal" evidence="10">
    <location>
        <begin position="364"/>
        <end position="532"/>
    </location>
</feature>
<feature type="compositionally biased region" description="Basic and acidic residues" evidence="9">
    <location>
        <begin position="649"/>
        <end position="660"/>
    </location>
</feature>
<evidence type="ECO:0000256" key="8">
    <source>
        <dbReference type="ARBA" id="ARBA00023242"/>
    </source>
</evidence>
<dbReference type="Pfam" id="PF00271">
    <property type="entry name" value="Helicase_C"/>
    <property type="match status" value="1"/>
</dbReference>
<evidence type="ECO:0000256" key="9">
    <source>
        <dbReference type="SAM" id="MobiDB-lite"/>
    </source>
</evidence>
<dbReference type="InterPro" id="IPR027417">
    <property type="entry name" value="P-loop_NTPase"/>
</dbReference>
<dbReference type="SUPFAM" id="SSF52540">
    <property type="entry name" value="P-loop containing nucleoside triphosphate hydrolases"/>
    <property type="match status" value="2"/>
</dbReference>
<dbReference type="AlphaFoldDB" id="A0A2Z6MF70"/>
<dbReference type="PROSITE" id="PS51194">
    <property type="entry name" value="HELICASE_CTER"/>
    <property type="match status" value="1"/>
</dbReference>
<name>A0A2Z6MF70_TRISU</name>
<evidence type="ECO:0000313" key="12">
    <source>
        <dbReference type="Proteomes" id="UP000242715"/>
    </source>
</evidence>
<dbReference type="SMART" id="SM00490">
    <property type="entry name" value="HELICc"/>
    <property type="match status" value="1"/>
</dbReference>
<keyword evidence="12" id="KW-1185">Reference proteome</keyword>
<dbReference type="OrthoDB" id="2020972at2759"/>
<evidence type="ECO:0000313" key="11">
    <source>
        <dbReference type="EMBL" id="GAU21880.1"/>
    </source>
</evidence>
<dbReference type="GO" id="GO:0005634">
    <property type="term" value="C:nucleus"/>
    <property type="evidence" value="ECO:0007669"/>
    <property type="project" value="UniProtKB-SubCell"/>
</dbReference>
<evidence type="ECO:0000259" key="10">
    <source>
        <dbReference type="PROSITE" id="PS51194"/>
    </source>
</evidence>
<keyword evidence="7" id="KW-0238">DNA-binding</keyword>
<evidence type="ECO:0000256" key="5">
    <source>
        <dbReference type="ARBA" id="ARBA00022806"/>
    </source>
</evidence>
<keyword evidence="5" id="KW-0347">Helicase</keyword>
<dbReference type="PANTHER" id="PTHR45797">
    <property type="entry name" value="RAD54-LIKE"/>
    <property type="match status" value="1"/>
</dbReference>
<dbReference type="Proteomes" id="UP000242715">
    <property type="component" value="Unassembled WGS sequence"/>
</dbReference>
<comment type="similarity">
    <text evidence="2">Belongs to the SNF2/RAD54 helicase family.</text>
</comment>
<dbReference type="Gene3D" id="3.40.50.10810">
    <property type="entry name" value="Tandem AAA-ATPase domain"/>
    <property type="match status" value="1"/>
</dbReference>
<dbReference type="GO" id="GO:0004386">
    <property type="term" value="F:helicase activity"/>
    <property type="evidence" value="ECO:0007669"/>
    <property type="project" value="UniProtKB-KW"/>
</dbReference>
<dbReference type="PANTHER" id="PTHR45797:SF1">
    <property type="entry name" value="HELICASE ARIP4"/>
    <property type="match status" value="1"/>
</dbReference>
<feature type="region of interest" description="Disordered" evidence="9">
    <location>
        <begin position="643"/>
        <end position="667"/>
    </location>
</feature>
<dbReference type="CDD" id="cd18793">
    <property type="entry name" value="SF2_C_SNF"/>
    <property type="match status" value="1"/>
</dbReference>
<keyword evidence="6" id="KW-0067">ATP-binding</keyword>
<dbReference type="Pfam" id="PF00176">
    <property type="entry name" value="SNF2-rel_dom"/>
    <property type="match status" value="2"/>
</dbReference>
<organism evidence="11 12">
    <name type="scientific">Trifolium subterraneum</name>
    <name type="common">Subterranean clover</name>
    <dbReference type="NCBI Taxonomy" id="3900"/>
    <lineage>
        <taxon>Eukaryota</taxon>
        <taxon>Viridiplantae</taxon>
        <taxon>Streptophyta</taxon>
        <taxon>Embryophyta</taxon>
        <taxon>Tracheophyta</taxon>
        <taxon>Spermatophyta</taxon>
        <taxon>Magnoliopsida</taxon>
        <taxon>eudicotyledons</taxon>
        <taxon>Gunneridae</taxon>
        <taxon>Pentapetalae</taxon>
        <taxon>rosids</taxon>
        <taxon>fabids</taxon>
        <taxon>Fabales</taxon>
        <taxon>Fabaceae</taxon>
        <taxon>Papilionoideae</taxon>
        <taxon>50 kb inversion clade</taxon>
        <taxon>NPAAA clade</taxon>
        <taxon>Hologalegina</taxon>
        <taxon>IRL clade</taxon>
        <taxon>Trifolieae</taxon>
        <taxon>Trifolium</taxon>
    </lineage>
</organism>
<dbReference type="GO" id="GO:0005524">
    <property type="term" value="F:ATP binding"/>
    <property type="evidence" value="ECO:0007669"/>
    <property type="project" value="UniProtKB-KW"/>
</dbReference>
<dbReference type="Gene3D" id="3.40.50.300">
    <property type="entry name" value="P-loop containing nucleotide triphosphate hydrolases"/>
    <property type="match status" value="1"/>
</dbReference>
<dbReference type="InterPro" id="IPR038718">
    <property type="entry name" value="SNF2-like_sf"/>
</dbReference>
<protein>
    <recommendedName>
        <fullName evidence="10">Helicase C-terminal domain-containing protein</fullName>
    </recommendedName>
</protein>